<dbReference type="VEuPathDB" id="TriTrypDB:BSAL_45615"/>
<keyword evidence="4" id="KW-1185">Reference proteome</keyword>
<reference evidence="4" key="1">
    <citation type="submission" date="2015-09" db="EMBL/GenBank/DDBJ databases">
        <authorList>
            <consortium name="Pathogen Informatics"/>
        </authorList>
    </citation>
    <scope>NUCLEOTIDE SEQUENCE [LARGE SCALE GENOMIC DNA]</scope>
    <source>
        <strain evidence="4">Lake Konstanz</strain>
    </source>
</reference>
<accession>A0A0S4KMK1</accession>
<feature type="coiled-coil region" evidence="1">
    <location>
        <begin position="275"/>
        <end position="334"/>
    </location>
</feature>
<feature type="compositionally biased region" description="Basic and acidic residues" evidence="2">
    <location>
        <begin position="483"/>
        <end position="492"/>
    </location>
</feature>
<dbReference type="AlphaFoldDB" id="A0A0S4KMK1"/>
<dbReference type="EMBL" id="CYKH01002208">
    <property type="protein sequence ID" value="CUM57932.1"/>
    <property type="molecule type" value="Genomic_DNA"/>
</dbReference>
<feature type="coiled-coil region" evidence="1">
    <location>
        <begin position="21"/>
        <end position="55"/>
    </location>
</feature>
<feature type="region of interest" description="Disordered" evidence="2">
    <location>
        <begin position="451"/>
        <end position="492"/>
    </location>
</feature>
<evidence type="ECO:0000313" key="4">
    <source>
        <dbReference type="Proteomes" id="UP000051952"/>
    </source>
</evidence>
<evidence type="ECO:0000313" key="3">
    <source>
        <dbReference type="EMBL" id="CUM57932.1"/>
    </source>
</evidence>
<organism evidence="3 4">
    <name type="scientific">Bodo saltans</name>
    <name type="common">Flagellated protozoan</name>
    <dbReference type="NCBI Taxonomy" id="75058"/>
    <lineage>
        <taxon>Eukaryota</taxon>
        <taxon>Discoba</taxon>
        <taxon>Euglenozoa</taxon>
        <taxon>Kinetoplastea</taxon>
        <taxon>Metakinetoplastina</taxon>
        <taxon>Eubodonida</taxon>
        <taxon>Bodonidae</taxon>
        <taxon>Bodo</taxon>
    </lineage>
</organism>
<keyword evidence="1" id="KW-0175">Coiled coil</keyword>
<protein>
    <submittedName>
        <fullName evidence="3">Uncharacterized protein</fullName>
    </submittedName>
</protein>
<feature type="coiled-coil region" evidence="1">
    <location>
        <begin position="99"/>
        <end position="147"/>
    </location>
</feature>
<sequence length="492" mass="54691">MSLVTTNRLQLPVPFDGTESIDFLRAQNLTLKIENNKLEQENMELRHNLQLALTKAGSWGGMKQRVSLNKPQSVVVERLWVGDASSVVNRASFDGAAVMESLEQQVAEIQDQLNQALHEKQSLAAAYEDLRRVANDQKQEITKLSSVRGDKGTAAAYFQSQISFLHSEVERLESACLASQEEALEKIRLAAQEHQIHLEERNQEVLAAKDEVNRVRAFAGIHGSASAMGKGGLRGGKLDGEDLLSRCRMMEVQLASSLAEKNALHIENGDLHAKVRKLEAAARDKKQIMQDIKRTAANDTTVSSEHAQRLSLLLASTMDDKSKVEAELDEAYKRLHVLRVSSLSQTEPLPMTETCVQSDPPVETHDGGCQVDVIGHFADPTTQSAQALRHALETKCAEFDEARLQLETLATIHKESLQFLETTKKRLVDEKQRTGDLESDVERLSLQLRSLPPRAGNKMRRVRRSSFAARDARYNPQGSPTVLRDHQETSGG</sequence>
<gene>
    <name evidence="3" type="ORF">BSAL_45615</name>
</gene>
<dbReference type="Proteomes" id="UP000051952">
    <property type="component" value="Unassembled WGS sequence"/>
</dbReference>
<evidence type="ECO:0000256" key="2">
    <source>
        <dbReference type="SAM" id="MobiDB-lite"/>
    </source>
</evidence>
<name>A0A0S4KMK1_BODSA</name>
<dbReference type="OrthoDB" id="272048at2759"/>
<evidence type="ECO:0000256" key="1">
    <source>
        <dbReference type="SAM" id="Coils"/>
    </source>
</evidence>
<proteinExistence type="predicted"/>